<name>A0A4S8PAP5_9ACTN</name>
<gene>
    <name evidence="1" type="ORF">E9998_17555</name>
</gene>
<dbReference type="Proteomes" id="UP000305792">
    <property type="component" value="Unassembled WGS sequence"/>
</dbReference>
<reference evidence="1 2" key="1">
    <citation type="journal article" date="2018" name="Int. J. Syst. Evol. Microbiol.">
        <title>Glycomyces paridis sp. nov., isolated from the medicinal plant Paris polyphylla.</title>
        <authorList>
            <person name="Fang X.M."/>
            <person name="Bai J.L."/>
            <person name="Su J."/>
            <person name="Zhao L.L."/>
            <person name="Liu H.Y."/>
            <person name="Ma B.P."/>
            <person name="Zhang Y.Q."/>
            <person name="Yu L.Y."/>
        </authorList>
    </citation>
    <scope>NUCLEOTIDE SEQUENCE [LARGE SCALE GENOMIC DNA]</scope>
    <source>
        <strain evidence="1 2">CPCC 204357</strain>
    </source>
</reference>
<protein>
    <submittedName>
        <fullName evidence="1">Uncharacterized protein</fullName>
    </submittedName>
</protein>
<accession>A0A4S8PAP5</accession>
<evidence type="ECO:0000313" key="2">
    <source>
        <dbReference type="Proteomes" id="UP000305792"/>
    </source>
</evidence>
<dbReference type="OrthoDB" id="5183604at2"/>
<comment type="caution">
    <text evidence="1">The sequence shown here is derived from an EMBL/GenBank/DDBJ whole genome shotgun (WGS) entry which is preliminary data.</text>
</comment>
<dbReference type="EMBL" id="STGX01000013">
    <property type="protein sequence ID" value="THV26791.1"/>
    <property type="molecule type" value="Genomic_DNA"/>
</dbReference>
<sequence length="215" mass="23639">MKEPGEILPEREFDNHEVYPIMEQLVADVVAVLPDFPGFAERRGTRHSCPDEKGNEIEGWVSIELSYSFDIPTSETEQVREQYTDLLREAWTEAGYQITWDEASPDESQYNLSASRGDGITLWWRVWGLTGITIQSGCVPIGNGDEKPAYIPPADGVPLDAEHDPFGNALDPSVYAVAESSDETTDAAAVAPFTDAQAIPGQVPFSSPASYENQL</sequence>
<dbReference type="RefSeq" id="WP_136530987.1">
    <property type="nucleotide sequence ID" value="NZ_STGX01000013.1"/>
</dbReference>
<proteinExistence type="predicted"/>
<organism evidence="1 2">
    <name type="scientific">Glycomyces paridis</name>
    <dbReference type="NCBI Taxonomy" id="2126555"/>
    <lineage>
        <taxon>Bacteria</taxon>
        <taxon>Bacillati</taxon>
        <taxon>Actinomycetota</taxon>
        <taxon>Actinomycetes</taxon>
        <taxon>Glycomycetales</taxon>
        <taxon>Glycomycetaceae</taxon>
        <taxon>Glycomyces</taxon>
    </lineage>
</organism>
<evidence type="ECO:0000313" key="1">
    <source>
        <dbReference type="EMBL" id="THV26791.1"/>
    </source>
</evidence>
<dbReference type="AlphaFoldDB" id="A0A4S8PAP5"/>
<keyword evidence="2" id="KW-1185">Reference proteome</keyword>